<dbReference type="RefSeq" id="WP_098007483.1">
    <property type="nucleotide sequence ID" value="NZ_JAWLRU010000002.1"/>
</dbReference>
<name>A0A9X6SRJ6_BACCE</name>
<accession>A0A9X6SRJ6</accession>
<sequence length="209" mass="24395">MQNRLSENIKEKEFKEIKVGLLGATVVYGKQEVEDYLQSLANDVEQLEKDIKLSYRKIELLESQQKITSELKGRSAEELQQYEKDLVERARQVERMEKSFKRMVLMAEEDAEKTRESAKKEAKTILTESRKRAEELLDEAKKKLDEAQGESLTIVEEAKERRLMIDNRYQEIKKELVGIHNFIEKVVISEKGLEKSLFSEKAKQAVINE</sequence>
<dbReference type="AlphaFoldDB" id="A0A9X6SRJ6"/>
<protein>
    <recommendedName>
        <fullName evidence="4">Cell division protein DivIVA</fullName>
    </recommendedName>
</protein>
<dbReference type="Pfam" id="PF05103">
    <property type="entry name" value="DivIVA"/>
    <property type="match status" value="1"/>
</dbReference>
<evidence type="ECO:0000313" key="2">
    <source>
        <dbReference type="EMBL" id="PDZ93870.1"/>
    </source>
</evidence>
<comment type="caution">
    <text evidence="2">The sequence shown here is derived from an EMBL/GenBank/DDBJ whole genome shotgun (WGS) entry which is preliminary data.</text>
</comment>
<feature type="coiled-coil region" evidence="1">
    <location>
        <begin position="30"/>
        <end position="175"/>
    </location>
</feature>
<evidence type="ECO:0000256" key="1">
    <source>
        <dbReference type="SAM" id="Coils"/>
    </source>
</evidence>
<dbReference type="InterPro" id="IPR007793">
    <property type="entry name" value="DivIVA_fam"/>
</dbReference>
<dbReference type="EMBL" id="NVMX01000353">
    <property type="protein sequence ID" value="PDZ93870.1"/>
    <property type="molecule type" value="Genomic_DNA"/>
</dbReference>
<organism evidence="2 3">
    <name type="scientific">Bacillus cereus</name>
    <dbReference type="NCBI Taxonomy" id="1396"/>
    <lineage>
        <taxon>Bacteria</taxon>
        <taxon>Bacillati</taxon>
        <taxon>Bacillota</taxon>
        <taxon>Bacilli</taxon>
        <taxon>Bacillales</taxon>
        <taxon>Bacillaceae</taxon>
        <taxon>Bacillus</taxon>
        <taxon>Bacillus cereus group</taxon>
    </lineage>
</organism>
<reference evidence="2 3" key="1">
    <citation type="submission" date="2017-09" db="EMBL/GenBank/DDBJ databases">
        <title>Large-scale bioinformatics analysis of Bacillus genomes uncovers conserved roles of natural products in bacterial physiology.</title>
        <authorList>
            <consortium name="Agbiome Team Llc"/>
            <person name="Bleich R.M."/>
            <person name="Grubbs K.J."/>
            <person name="Santa Maria K.C."/>
            <person name="Allen S.E."/>
            <person name="Farag S."/>
            <person name="Shank E.A."/>
            <person name="Bowers A."/>
        </authorList>
    </citation>
    <scope>NUCLEOTIDE SEQUENCE [LARGE SCALE GENOMIC DNA]</scope>
    <source>
        <strain evidence="2 3">AFS092789</strain>
    </source>
</reference>
<dbReference type="Proteomes" id="UP000219922">
    <property type="component" value="Unassembled WGS sequence"/>
</dbReference>
<gene>
    <name evidence="2" type="ORF">CON36_36900</name>
</gene>
<proteinExistence type="predicted"/>
<evidence type="ECO:0000313" key="3">
    <source>
        <dbReference type="Proteomes" id="UP000219922"/>
    </source>
</evidence>
<keyword evidence="1" id="KW-0175">Coiled coil</keyword>
<evidence type="ECO:0008006" key="4">
    <source>
        <dbReference type="Google" id="ProtNLM"/>
    </source>
</evidence>